<evidence type="ECO:0000313" key="1">
    <source>
        <dbReference type="EMBL" id="KAI3361108.1"/>
    </source>
</evidence>
<organism evidence="1 2">
    <name type="scientific">Scortum barcoo</name>
    <name type="common">barcoo grunter</name>
    <dbReference type="NCBI Taxonomy" id="214431"/>
    <lineage>
        <taxon>Eukaryota</taxon>
        <taxon>Metazoa</taxon>
        <taxon>Chordata</taxon>
        <taxon>Craniata</taxon>
        <taxon>Vertebrata</taxon>
        <taxon>Euteleostomi</taxon>
        <taxon>Actinopterygii</taxon>
        <taxon>Neopterygii</taxon>
        <taxon>Teleostei</taxon>
        <taxon>Neoteleostei</taxon>
        <taxon>Acanthomorphata</taxon>
        <taxon>Eupercaria</taxon>
        <taxon>Centrarchiformes</taxon>
        <taxon>Terapontoidei</taxon>
        <taxon>Terapontidae</taxon>
        <taxon>Scortum</taxon>
    </lineage>
</organism>
<dbReference type="EMBL" id="CM041546">
    <property type="protein sequence ID" value="KAI3361108.1"/>
    <property type="molecule type" value="Genomic_DNA"/>
</dbReference>
<feature type="non-terminal residue" evidence="1">
    <location>
        <position position="1"/>
    </location>
</feature>
<protein>
    <submittedName>
        <fullName evidence="1">Uncharacterized protein</fullName>
    </submittedName>
</protein>
<dbReference type="Proteomes" id="UP000831701">
    <property type="component" value="Chromosome 16"/>
</dbReference>
<name>A0ACB8W0U7_9TELE</name>
<accession>A0ACB8W0U7</accession>
<gene>
    <name evidence="1" type="ORF">L3Q82_013308</name>
</gene>
<sequence>RKDCLMECSERVLCGTGEVDLDPNIVSEEAGKLYSELQTIIETHGEGVVESLVPIFVWVLEGLASCKSQLRDREEEAEREKAEREELLERYQAERALRKESQERYLELDDQIEQERRAMRGREKERERRERELEKKAREQADQLVALEEQKANLSRELSTVKHTYNKLAHTYQELLEKKKDSERDSPLRNHVRPKNAEFPPNQGSSKSSTNEKVNMIQRPHSNSVPACLEDLLAKNEKPIDIAVKPPADQFINDIISSTPELHGRVGASTPVTSLNTKEPPRDESGASLEDVLGQVGEKEGETECRADKEQGAEKQEKEEEEVEEDDSMEWELRNTDSVFSELSELSRDYLESVDQGASIRVVHSANGRGKQISKSAGSADQFEEILSQYEELKVTHELVDAARKALISRVVELTDDRSALQLEVSSLQETVSRLEGRMKEKEEETKRLCKELEACQSEDPDASLPTSMRHFSRSEMARVVMEKNQYKQRLFELQEAVRRSQTIRATKEERLTEEKRSSVWRKFNRFFGLSKAPLIPPPASAFVLPTSPSLAHSPLGSPQLPAVTRTHAESASPAALSPRVRRRELYREIRSHIWGSLGKRQLHGWSTPLACTQVESHKPVPEPKDVPVLVQLRLLDQRDSTAKLNCAVAVIPEISGEATCSVWVVSGPASCSDITVIDPARPNTVLDQFSLPPTAPALCICAVPPIGDTAGTVWIGTQEGSTLTGLCPPPPLFFHPLLLSHSILLHSASAGRRRCLQSVSLSEGVHSLTYSQGQVIAGLADGTLAYFSHSSGGWNLQSHFLMPLGANPLQPIRCSLAKGSRLWVGYWNKVHIVDIDSKKVEQTFSVSERSEQQVRFLCAGGSGVWTSCRLDPILRLFDWATGRPLQEVDFTALVTRTLGQAFLTLSPLQITSLAVISGRLWVGTGGGAIFSIPLSITSEAVSIPYCSIGSAQLCYHGHRQAVRFIFAAPGCLIVPPGSSTITTSQLILSGGEGYINFRIGDDASDESVELSQTTPQRSERSHMIIWQNPVPSVPSPAL</sequence>
<proteinExistence type="predicted"/>
<keyword evidence="2" id="KW-1185">Reference proteome</keyword>
<evidence type="ECO:0000313" key="2">
    <source>
        <dbReference type="Proteomes" id="UP000831701"/>
    </source>
</evidence>
<comment type="caution">
    <text evidence="1">The sequence shown here is derived from an EMBL/GenBank/DDBJ whole genome shotgun (WGS) entry which is preliminary data.</text>
</comment>
<reference evidence="1" key="1">
    <citation type="submission" date="2022-04" db="EMBL/GenBank/DDBJ databases">
        <title>Jade perch genome.</title>
        <authorList>
            <person name="Chao B."/>
        </authorList>
    </citation>
    <scope>NUCLEOTIDE SEQUENCE</scope>
    <source>
        <strain evidence="1">CB-2022</strain>
    </source>
</reference>